<sequence>MTAGIPNGPFYIVSEFNGRVLDVEGASTKDKAEICAYTKKHGSEAANQLWEYRDGALVNVHSGKVLDIKHHKVKSDARLIQNEKATSNNDEIEKQRWLIDPEGYIHIFSDPNLVIDIRGAEDKDGAEIILYEKRGGNASSNQRWRLEPAHQ</sequence>
<gene>
    <name evidence="2" type="ORF">A0J61_07575</name>
</gene>
<dbReference type="STRING" id="101091.A0A1C7N6V4"/>
<dbReference type="InParanoid" id="A0A1C7N6V4"/>
<protein>
    <recommendedName>
        <fullName evidence="1">Ricin B lectin domain-containing protein</fullName>
    </recommendedName>
</protein>
<proteinExistence type="predicted"/>
<dbReference type="EMBL" id="LUGH01000518">
    <property type="protein sequence ID" value="OBZ84376.1"/>
    <property type="molecule type" value="Genomic_DNA"/>
</dbReference>
<dbReference type="SUPFAM" id="SSF50370">
    <property type="entry name" value="Ricin B-like lectins"/>
    <property type="match status" value="1"/>
</dbReference>
<comment type="caution">
    <text evidence="2">The sequence shown here is derived from an EMBL/GenBank/DDBJ whole genome shotgun (WGS) entry which is preliminary data.</text>
</comment>
<evidence type="ECO:0000313" key="2">
    <source>
        <dbReference type="EMBL" id="OBZ84376.1"/>
    </source>
</evidence>
<dbReference type="CDD" id="cd23454">
    <property type="entry name" value="beta-trefoil_Ricin_GllA-1"/>
    <property type="match status" value="1"/>
</dbReference>
<reference evidence="2 3" key="1">
    <citation type="submission" date="2016-03" db="EMBL/GenBank/DDBJ databases">
        <title>Choanephora cucurbitarum.</title>
        <authorList>
            <person name="Min B."/>
            <person name="Park H."/>
            <person name="Park J.-H."/>
            <person name="Shin H.-D."/>
            <person name="Choi I.-G."/>
        </authorList>
    </citation>
    <scope>NUCLEOTIDE SEQUENCE [LARGE SCALE GENOMIC DNA]</scope>
    <source>
        <strain evidence="2 3">KUS-F28377</strain>
    </source>
</reference>
<dbReference type="AlphaFoldDB" id="A0A1C7N6V4"/>
<dbReference type="PROSITE" id="PS50231">
    <property type="entry name" value="RICIN_B_LECTIN"/>
    <property type="match status" value="1"/>
</dbReference>
<dbReference type="InterPro" id="IPR000772">
    <property type="entry name" value="Ricin_B_lectin"/>
</dbReference>
<dbReference type="OrthoDB" id="9895617at2759"/>
<dbReference type="Pfam" id="PF14200">
    <property type="entry name" value="RicinB_lectin_2"/>
    <property type="match status" value="1"/>
</dbReference>
<evidence type="ECO:0000259" key="1">
    <source>
        <dbReference type="SMART" id="SM00458"/>
    </source>
</evidence>
<dbReference type="InterPro" id="IPR035992">
    <property type="entry name" value="Ricin_B-like_lectins"/>
</dbReference>
<name>A0A1C7N6V4_9FUNG</name>
<keyword evidence="3" id="KW-1185">Reference proteome</keyword>
<dbReference type="Proteomes" id="UP000093000">
    <property type="component" value="Unassembled WGS sequence"/>
</dbReference>
<dbReference type="SMART" id="SM00458">
    <property type="entry name" value="RICIN"/>
    <property type="match status" value="1"/>
</dbReference>
<evidence type="ECO:0000313" key="3">
    <source>
        <dbReference type="Proteomes" id="UP000093000"/>
    </source>
</evidence>
<organism evidence="2 3">
    <name type="scientific">Choanephora cucurbitarum</name>
    <dbReference type="NCBI Taxonomy" id="101091"/>
    <lineage>
        <taxon>Eukaryota</taxon>
        <taxon>Fungi</taxon>
        <taxon>Fungi incertae sedis</taxon>
        <taxon>Mucoromycota</taxon>
        <taxon>Mucoromycotina</taxon>
        <taxon>Mucoromycetes</taxon>
        <taxon>Mucorales</taxon>
        <taxon>Mucorineae</taxon>
        <taxon>Choanephoraceae</taxon>
        <taxon>Choanephoroideae</taxon>
        <taxon>Choanephora</taxon>
    </lineage>
</organism>
<accession>A0A1C7N6V4</accession>
<dbReference type="Gene3D" id="2.80.10.50">
    <property type="match status" value="1"/>
</dbReference>
<feature type="domain" description="Ricin B lectin" evidence="1">
    <location>
        <begin position="7"/>
        <end position="147"/>
    </location>
</feature>